<evidence type="ECO:0000313" key="6">
    <source>
        <dbReference type="Proteomes" id="UP001209755"/>
    </source>
</evidence>
<protein>
    <submittedName>
        <fullName evidence="5">L-2,4-diaminobutyrate transaminase</fullName>
        <ecNumber evidence="5">2.6.1.-</ecNumber>
    </submittedName>
</protein>
<dbReference type="EC" id="2.6.1.-" evidence="5"/>
<keyword evidence="6" id="KW-1185">Reference proteome</keyword>
<evidence type="ECO:0000256" key="3">
    <source>
        <dbReference type="ARBA" id="ARBA00022898"/>
    </source>
</evidence>
<keyword evidence="5" id="KW-0808">Transferase</keyword>
<dbReference type="RefSeq" id="WP_264600990.1">
    <property type="nucleotide sequence ID" value="NZ_JAOQNS010000004.1"/>
</dbReference>
<organism evidence="5 6">
    <name type="scientific">Rhodobium gokarnense</name>
    <dbReference type="NCBI Taxonomy" id="364296"/>
    <lineage>
        <taxon>Bacteria</taxon>
        <taxon>Pseudomonadati</taxon>
        <taxon>Pseudomonadota</taxon>
        <taxon>Alphaproteobacteria</taxon>
        <taxon>Hyphomicrobiales</taxon>
        <taxon>Rhodobiaceae</taxon>
        <taxon>Rhodobium</taxon>
    </lineage>
</organism>
<evidence type="ECO:0000256" key="2">
    <source>
        <dbReference type="ARBA" id="ARBA00008954"/>
    </source>
</evidence>
<dbReference type="NCBIfam" id="NF004767">
    <property type="entry name" value="PRK06105.1"/>
    <property type="match status" value="1"/>
</dbReference>
<dbReference type="SUPFAM" id="SSF53383">
    <property type="entry name" value="PLP-dependent transferases"/>
    <property type="match status" value="1"/>
</dbReference>
<dbReference type="Proteomes" id="UP001209755">
    <property type="component" value="Unassembled WGS sequence"/>
</dbReference>
<evidence type="ECO:0000256" key="4">
    <source>
        <dbReference type="RuleBase" id="RU003560"/>
    </source>
</evidence>
<gene>
    <name evidence="5" type="ORF">M2319_001664</name>
</gene>
<dbReference type="Pfam" id="PF00202">
    <property type="entry name" value="Aminotran_3"/>
    <property type="match status" value="1"/>
</dbReference>
<dbReference type="CDD" id="cd00610">
    <property type="entry name" value="OAT_like"/>
    <property type="match status" value="1"/>
</dbReference>
<accession>A0ABT3HAB1</accession>
<dbReference type="InterPro" id="IPR015424">
    <property type="entry name" value="PyrdxlP-dep_Trfase"/>
</dbReference>
<dbReference type="InterPro" id="IPR005814">
    <property type="entry name" value="Aminotrans_3"/>
</dbReference>
<keyword evidence="3 4" id="KW-0663">Pyridoxal phosphate</keyword>
<proteinExistence type="inferred from homology"/>
<evidence type="ECO:0000256" key="1">
    <source>
        <dbReference type="ARBA" id="ARBA00001933"/>
    </source>
</evidence>
<dbReference type="Gene3D" id="3.40.640.10">
    <property type="entry name" value="Type I PLP-dependent aspartate aminotransferase-like (Major domain)"/>
    <property type="match status" value="1"/>
</dbReference>
<name>A0ABT3HAB1_9HYPH</name>
<keyword evidence="5" id="KW-0032">Aminotransferase</keyword>
<dbReference type="Gene3D" id="3.90.1150.10">
    <property type="entry name" value="Aspartate Aminotransferase, domain 1"/>
    <property type="match status" value="1"/>
</dbReference>
<dbReference type="InterPro" id="IPR015422">
    <property type="entry name" value="PyrdxlP-dep_Trfase_small"/>
</dbReference>
<comment type="caution">
    <text evidence="5">The sequence shown here is derived from an EMBL/GenBank/DDBJ whole genome shotgun (WGS) entry which is preliminary data.</text>
</comment>
<dbReference type="PANTHER" id="PTHR43094:SF1">
    <property type="entry name" value="AMINOTRANSFERASE CLASS-III"/>
    <property type="match status" value="1"/>
</dbReference>
<sequence length="467" mass="50700">MNHNPAHNLALEEMDKACLLHPATSIADHLANGPRIMAEASGVHVTDTRGNRFLDGAAGLWCVNVGYGRKEIVEAVNAQMSRLPFFHSFTSMSNEPSIRLGDKVLRWAPEGMSKVIFGSGGSDANDTNIKLVWYYNNLRGMPDKKKIISRDRAYHGVTIGAGSLTAMPVYHQKFDLPLPQIRYTRSVDMFRDKPADMSEPDYSKLLAGELEKLILSEGPETVGAFIAEPVMGTGGVLPPPEGYFQEVQAVLDKYDVLMIADEVICGFGRLGARFGSEFYGIRPDIMTMAKGLSSGYLPLSASVINDRIWAVLEETAPQMASFGHGFTYSAHPACAAAALANIEILERENLVGNAAKMGALLKTRLKETIGDSPIVGDIRGEGMMIGLELVKDRETKEAFDLSLKTAGKVQAKGYENLILVRTLPHRDVIAMSPPLSMTEENVEALVAGVKASVDAVADAYKADRLIA</sequence>
<reference evidence="6" key="1">
    <citation type="submission" date="2023-07" db="EMBL/GenBank/DDBJ databases">
        <title>Genome sequencing of Purple Non-Sulfur Bacteria from various extreme environments.</title>
        <authorList>
            <person name="Mayer M."/>
        </authorList>
    </citation>
    <scope>NUCLEOTIDE SEQUENCE [LARGE SCALE GENOMIC DNA]</scope>
    <source>
        <strain evidence="6">DSM 17935</strain>
    </source>
</reference>
<evidence type="ECO:0000313" key="5">
    <source>
        <dbReference type="EMBL" id="MCW2307333.1"/>
    </source>
</evidence>
<dbReference type="PROSITE" id="PS00600">
    <property type="entry name" value="AA_TRANSFER_CLASS_3"/>
    <property type="match status" value="1"/>
</dbReference>
<dbReference type="PANTHER" id="PTHR43094">
    <property type="entry name" value="AMINOTRANSFERASE"/>
    <property type="match status" value="1"/>
</dbReference>
<dbReference type="EMBL" id="JAOQNS010000004">
    <property type="protein sequence ID" value="MCW2307333.1"/>
    <property type="molecule type" value="Genomic_DNA"/>
</dbReference>
<dbReference type="InterPro" id="IPR049704">
    <property type="entry name" value="Aminotrans_3_PPA_site"/>
</dbReference>
<comment type="similarity">
    <text evidence="2 4">Belongs to the class-III pyridoxal-phosphate-dependent aminotransferase family.</text>
</comment>
<comment type="cofactor">
    <cofactor evidence="1">
        <name>pyridoxal 5'-phosphate</name>
        <dbReference type="ChEBI" id="CHEBI:597326"/>
    </cofactor>
</comment>
<dbReference type="InterPro" id="IPR015421">
    <property type="entry name" value="PyrdxlP-dep_Trfase_major"/>
</dbReference>
<dbReference type="GO" id="GO:0008483">
    <property type="term" value="F:transaminase activity"/>
    <property type="evidence" value="ECO:0007669"/>
    <property type="project" value="UniProtKB-KW"/>
</dbReference>